<dbReference type="CDD" id="cd00201">
    <property type="entry name" value="WW"/>
    <property type="match status" value="2"/>
</dbReference>
<evidence type="ECO:0000256" key="2">
    <source>
        <dbReference type="SAM" id="Phobius"/>
    </source>
</evidence>
<dbReference type="InterPro" id="IPR001202">
    <property type="entry name" value="WW_dom"/>
</dbReference>
<reference evidence="4" key="1">
    <citation type="submission" date="2021-01" db="EMBL/GenBank/DDBJ databases">
        <authorList>
            <person name="Corre E."/>
            <person name="Pelletier E."/>
            <person name="Niang G."/>
            <person name="Scheremetjew M."/>
            <person name="Finn R."/>
            <person name="Kale V."/>
            <person name="Holt S."/>
            <person name="Cochrane G."/>
            <person name="Meng A."/>
            <person name="Brown T."/>
            <person name="Cohen L."/>
        </authorList>
    </citation>
    <scope>NUCLEOTIDE SEQUENCE</scope>
    <source>
        <strain evidence="4">OF101</strain>
    </source>
</reference>
<accession>A0A7S1S8D0</accession>
<dbReference type="Gene3D" id="2.20.70.10">
    <property type="match status" value="2"/>
</dbReference>
<dbReference type="EMBL" id="HBGE01106865">
    <property type="protein sequence ID" value="CAD9186956.1"/>
    <property type="molecule type" value="Transcribed_RNA"/>
</dbReference>
<dbReference type="AlphaFoldDB" id="A0A7S1S8D0"/>
<feature type="domain" description="WW" evidence="3">
    <location>
        <begin position="19"/>
        <end position="52"/>
    </location>
</feature>
<keyword evidence="2" id="KW-1133">Transmembrane helix</keyword>
<name>A0A7S1S8D0_ALECA</name>
<gene>
    <name evidence="4" type="ORF">ACAT0790_LOCUS63730</name>
</gene>
<dbReference type="SMART" id="SM00456">
    <property type="entry name" value="WW"/>
    <property type="match status" value="2"/>
</dbReference>
<feature type="transmembrane region" description="Helical" evidence="2">
    <location>
        <begin position="347"/>
        <end position="367"/>
    </location>
</feature>
<organism evidence="4">
    <name type="scientific">Alexandrium catenella</name>
    <name type="common">Red tide dinoflagellate</name>
    <name type="synonym">Gonyaulax catenella</name>
    <dbReference type="NCBI Taxonomy" id="2925"/>
    <lineage>
        <taxon>Eukaryota</taxon>
        <taxon>Sar</taxon>
        <taxon>Alveolata</taxon>
        <taxon>Dinophyceae</taxon>
        <taxon>Gonyaulacales</taxon>
        <taxon>Pyrocystaceae</taxon>
        <taxon>Alexandrium</taxon>
    </lineage>
</organism>
<dbReference type="SUPFAM" id="SSF51045">
    <property type="entry name" value="WW domain"/>
    <property type="match status" value="2"/>
</dbReference>
<keyword evidence="2" id="KW-0812">Transmembrane</keyword>
<evidence type="ECO:0000313" key="4">
    <source>
        <dbReference type="EMBL" id="CAD9186956.1"/>
    </source>
</evidence>
<evidence type="ECO:0000259" key="3">
    <source>
        <dbReference type="PROSITE" id="PS50020"/>
    </source>
</evidence>
<feature type="transmembrane region" description="Helical" evidence="2">
    <location>
        <begin position="305"/>
        <end position="327"/>
    </location>
</feature>
<evidence type="ECO:0000256" key="1">
    <source>
        <dbReference type="SAM" id="MobiDB-lite"/>
    </source>
</evidence>
<dbReference type="PROSITE" id="PS50020">
    <property type="entry name" value="WW_DOMAIN_2"/>
    <property type="match status" value="2"/>
</dbReference>
<dbReference type="InterPro" id="IPR036020">
    <property type="entry name" value="WW_dom_sf"/>
</dbReference>
<feature type="transmembrane region" description="Helical" evidence="2">
    <location>
        <begin position="406"/>
        <end position="428"/>
    </location>
</feature>
<feature type="region of interest" description="Disordered" evidence="1">
    <location>
        <begin position="89"/>
        <end position="111"/>
    </location>
</feature>
<protein>
    <recommendedName>
        <fullName evidence="3">WW domain-containing protein</fullName>
    </recommendedName>
</protein>
<dbReference type="PROSITE" id="PS01159">
    <property type="entry name" value="WW_DOMAIN_1"/>
    <property type="match status" value="2"/>
</dbReference>
<keyword evidence="2" id="KW-0472">Membrane</keyword>
<feature type="domain" description="WW" evidence="3">
    <location>
        <begin position="50"/>
        <end position="83"/>
    </location>
</feature>
<feature type="transmembrane region" description="Helical" evidence="2">
    <location>
        <begin position="440"/>
        <end position="458"/>
    </location>
</feature>
<proteinExistence type="predicted"/>
<sequence>MLRQQVMRSAQAAEDTRDIVLPSGWTVDSTADGRDFYVNAQAGITQWDVPRLPQHWEERFSSTGKVYYLCLFDGRTQWHWPAEREAEGGLRRSGSAGRPEPLMLSDVPLPGGTEPMEMAHDELRSEAGSDVSSAVEAIDQLDSATLLALQVRPVEIDQSGLPPKTEPPPDVVAWGVDRADKDWNDLKTKLQLQKAAQETHFQKAKDNPGIREFIRPHEMTGLTNNWDRQLDNVAMKVDGIQRENLQLGHRSELTKDDLRSIFPIIQRMQWTKWSTIELFWHSFQRARPTQAVFANQGKPTKKHRAYIYGLFIYTMLLACTLMAFFQAPVSEDLTATMRATWTLFMEVLTMPFQAQILLVAVVADVIARFGRYLCYELFFSCSVPTTKAPLRTMTGRREQMRYWHELAEMGTWVCIIGMLLCMAGTVALCSLMPQPRAASVARAFAVAIWLSHLLYPLVEASIVTCILRTACTSGSVDGLLTVFPGIMGFVDVGVKTPEFLAWRVQRIVNEEEMLGQVYGSGLATKVSKVAQGPSSGKLS</sequence>